<dbReference type="EC" id="3.1.26.4" evidence="5"/>
<dbReference type="InterPro" id="IPR002156">
    <property type="entry name" value="RNaseH_domain"/>
</dbReference>
<evidence type="ECO:0000256" key="9">
    <source>
        <dbReference type="ARBA" id="ARBA00022801"/>
    </source>
</evidence>
<evidence type="ECO:0000259" key="12">
    <source>
        <dbReference type="PROSITE" id="PS50879"/>
    </source>
</evidence>
<dbReference type="InterPro" id="IPR022892">
    <property type="entry name" value="RNaseHI"/>
</dbReference>
<feature type="compositionally biased region" description="Basic and acidic residues" evidence="11">
    <location>
        <begin position="246"/>
        <end position="264"/>
    </location>
</feature>
<dbReference type="Proteomes" id="UP000234905">
    <property type="component" value="Unassembled WGS sequence"/>
</dbReference>
<dbReference type="AlphaFoldDB" id="A0AAP8LS30"/>
<evidence type="ECO:0000256" key="3">
    <source>
        <dbReference type="ARBA" id="ARBA00005300"/>
    </source>
</evidence>
<dbReference type="PANTHER" id="PTHR10642:SF26">
    <property type="entry name" value="RIBONUCLEASE H1"/>
    <property type="match status" value="1"/>
</dbReference>
<dbReference type="InterPro" id="IPR012337">
    <property type="entry name" value="RNaseH-like_sf"/>
</dbReference>
<keyword evidence="6" id="KW-0540">Nuclease</keyword>
<keyword evidence="8" id="KW-0255">Endonuclease</keyword>
<evidence type="ECO:0000256" key="7">
    <source>
        <dbReference type="ARBA" id="ARBA00022723"/>
    </source>
</evidence>
<evidence type="ECO:0000256" key="10">
    <source>
        <dbReference type="ARBA" id="ARBA00022842"/>
    </source>
</evidence>
<organism evidence="13 14">
    <name type="scientific">Gardnerella vaginalis</name>
    <dbReference type="NCBI Taxonomy" id="2702"/>
    <lineage>
        <taxon>Bacteria</taxon>
        <taxon>Bacillati</taxon>
        <taxon>Actinomycetota</taxon>
        <taxon>Actinomycetes</taxon>
        <taxon>Bifidobacteriales</taxon>
        <taxon>Bifidobacteriaceae</taxon>
        <taxon>Gardnerella</taxon>
    </lineage>
</organism>
<dbReference type="InterPro" id="IPR050092">
    <property type="entry name" value="RNase_H"/>
</dbReference>
<proteinExistence type="inferred from homology"/>
<feature type="compositionally biased region" description="Polar residues" evidence="11">
    <location>
        <begin position="228"/>
        <end position="245"/>
    </location>
</feature>
<dbReference type="Pfam" id="PF00075">
    <property type="entry name" value="RNase_H"/>
    <property type="match status" value="1"/>
</dbReference>
<comment type="similarity">
    <text evidence="3">Belongs to the RNase H family.</text>
</comment>
<dbReference type="EMBL" id="PKJN01000002">
    <property type="protein sequence ID" value="PKZ59645.1"/>
    <property type="molecule type" value="Genomic_DNA"/>
</dbReference>
<evidence type="ECO:0000313" key="14">
    <source>
        <dbReference type="Proteomes" id="UP000234905"/>
    </source>
</evidence>
<accession>A0AAP8LS30</accession>
<evidence type="ECO:0000256" key="5">
    <source>
        <dbReference type="ARBA" id="ARBA00012180"/>
    </source>
</evidence>
<name>A0AAP8LS30_GARVA</name>
<keyword evidence="9" id="KW-0378">Hydrolase</keyword>
<dbReference type="GO" id="GO:0004523">
    <property type="term" value="F:RNA-DNA hybrid ribonuclease activity"/>
    <property type="evidence" value="ECO:0007669"/>
    <property type="project" value="UniProtKB-EC"/>
</dbReference>
<gene>
    <name evidence="13" type="ORF">CYJ61_05005</name>
</gene>
<dbReference type="Gene3D" id="3.30.420.10">
    <property type="entry name" value="Ribonuclease H-like superfamily/Ribonuclease H"/>
    <property type="match status" value="1"/>
</dbReference>
<reference evidence="13 14" key="1">
    <citation type="submission" date="2017-12" db="EMBL/GenBank/DDBJ databases">
        <title>Phylogenetic diversity of female urinary microbiome.</title>
        <authorList>
            <person name="Thomas-White K."/>
            <person name="Wolfe A.J."/>
        </authorList>
    </citation>
    <scope>NUCLEOTIDE SEQUENCE [LARGE SCALE GENOMIC DNA]</scope>
    <source>
        <strain evidence="13 14">UMB0682</strain>
    </source>
</reference>
<evidence type="ECO:0000256" key="11">
    <source>
        <dbReference type="SAM" id="MobiDB-lite"/>
    </source>
</evidence>
<keyword evidence="10" id="KW-0460">Magnesium</keyword>
<feature type="domain" description="RNase H type-1" evidence="12">
    <location>
        <begin position="14"/>
        <end position="167"/>
    </location>
</feature>
<dbReference type="CDD" id="cd09278">
    <property type="entry name" value="RNase_HI_prokaryote_like"/>
    <property type="match status" value="1"/>
</dbReference>
<evidence type="ECO:0000256" key="6">
    <source>
        <dbReference type="ARBA" id="ARBA00022722"/>
    </source>
</evidence>
<dbReference type="GO" id="GO:0046872">
    <property type="term" value="F:metal ion binding"/>
    <property type="evidence" value="ECO:0007669"/>
    <property type="project" value="UniProtKB-KW"/>
</dbReference>
<dbReference type="GO" id="GO:0043137">
    <property type="term" value="P:DNA replication, removal of RNA primer"/>
    <property type="evidence" value="ECO:0007669"/>
    <property type="project" value="TreeGrafter"/>
</dbReference>
<evidence type="ECO:0000256" key="1">
    <source>
        <dbReference type="ARBA" id="ARBA00000077"/>
    </source>
</evidence>
<dbReference type="PANTHER" id="PTHR10642">
    <property type="entry name" value="RIBONUCLEASE H1"/>
    <property type="match status" value="1"/>
</dbReference>
<dbReference type="GO" id="GO:0003676">
    <property type="term" value="F:nucleic acid binding"/>
    <property type="evidence" value="ECO:0007669"/>
    <property type="project" value="InterPro"/>
</dbReference>
<evidence type="ECO:0000256" key="2">
    <source>
        <dbReference type="ARBA" id="ARBA00001946"/>
    </source>
</evidence>
<evidence type="ECO:0000256" key="8">
    <source>
        <dbReference type="ARBA" id="ARBA00022759"/>
    </source>
</evidence>
<evidence type="ECO:0000256" key="4">
    <source>
        <dbReference type="ARBA" id="ARBA00011245"/>
    </source>
</evidence>
<evidence type="ECO:0000313" key="13">
    <source>
        <dbReference type="EMBL" id="PKZ59645.1"/>
    </source>
</evidence>
<dbReference type="PROSITE" id="PS50879">
    <property type="entry name" value="RNASE_H_1"/>
    <property type="match status" value="1"/>
</dbReference>
<dbReference type="InterPro" id="IPR036397">
    <property type="entry name" value="RNaseH_sf"/>
</dbReference>
<comment type="catalytic activity">
    <reaction evidence="1">
        <text>Endonucleolytic cleavage to 5'-phosphomonoester.</text>
        <dbReference type="EC" id="3.1.26.4"/>
    </reaction>
</comment>
<comment type="cofactor">
    <cofactor evidence="2">
        <name>Mg(2+)</name>
        <dbReference type="ChEBI" id="CHEBI:18420"/>
    </cofactor>
</comment>
<keyword evidence="7" id="KW-0479">Metal-binding</keyword>
<comment type="subunit">
    <text evidence="4">Monomer.</text>
</comment>
<dbReference type="SUPFAM" id="SSF53098">
    <property type="entry name" value="Ribonuclease H-like"/>
    <property type="match status" value="1"/>
</dbReference>
<feature type="region of interest" description="Disordered" evidence="11">
    <location>
        <begin position="222"/>
        <end position="264"/>
    </location>
</feature>
<comment type="caution">
    <text evidence="13">The sequence shown here is derived from an EMBL/GenBank/DDBJ whole genome shotgun (WGS) entry which is preliminary data.</text>
</comment>
<protein>
    <recommendedName>
        <fullName evidence="5">ribonuclease H</fullName>
        <ecNumber evidence="5">3.1.26.4</ecNumber>
    </recommendedName>
</protein>
<sequence>MRWLQSAAGAFLKGFVMIVVSTDGSALGNPNGSMGWAWADHIDESGSSNEHHHTGNADAGGATNGTNQIGELCAVLEALRAHPGSEPLTIESDSQYAINCATTWIHGWKKNGWKNSKNEPVKNAELIRAIDAEITKREGAVKFVWVKGHAGNEGNEKVDTLARGYAEDCRNGLKDGYLPLEGWKSLLASEYAKGTNVPSDAKMLLDGKISNAEYHLERTVGEDINPDFSAQNSKNASDLTESANESAREQTQEAACETKPKQAQEEICKQARETKRETLENSEKDALSIENKQDMHQQDAITIVQEVPKTEQNVTQTTSKAVQGLSVSGVLQFTPPPNTSPSFNGEARFISGTINVSGYVEPDGTLHLSPTAFYLS</sequence>